<reference evidence="1 2" key="1">
    <citation type="submission" date="2016-10" db="EMBL/GenBank/DDBJ databases">
        <authorList>
            <person name="de Groot N.N."/>
        </authorList>
    </citation>
    <scope>NUCLEOTIDE SEQUENCE [LARGE SCALE GENOMIC DNA]</scope>
    <source>
        <strain evidence="1 2">YAD2003</strain>
    </source>
</reference>
<name>A0A1H6JLZ2_RUMFL</name>
<evidence type="ECO:0000313" key="2">
    <source>
        <dbReference type="Proteomes" id="UP000183190"/>
    </source>
</evidence>
<accession>A0A1H6JLZ2</accession>
<dbReference type="AlphaFoldDB" id="A0A1H6JLZ2"/>
<dbReference type="Proteomes" id="UP000183190">
    <property type="component" value="Unassembled WGS sequence"/>
</dbReference>
<sequence>MSVEKQTADFLYLLCCYIKANPDCIVAVKDHNTVSADKQPLAYCDDTYYYIRPEIYIPCFRAVEYPEHKVDMLLILRKLFAMDYIKVHWILTGQVRYRP</sequence>
<proteinExistence type="predicted"/>
<organism evidence="1 2">
    <name type="scientific">Ruminococcus flavefaciens</name>
    <dbReference type="NCBI Taxonomy" id="1265"/>
    <lineage>
        <taxon>Bacteria</taxon>
        <taxon>Bacillati</taxon>
        <taxon>Bacillota</taxon>
        <taxon>Clostridia</taxon>
        <taxon>Eubacteriales</taxon>
        <taxon>Oscillospiraceae</taxon>
        <taxon>Ruminococcus</taxon>
    </lineage>
</organism>
<dbReference type="EMBL" id="FNWV01000005">
    <property type="protein sequence ID" value="SEH60201.1"/>
    <property type="molecule type" value="Genomic_DNA"/>
</dbReference>
<dbReference type="OrthoDB" id="1821918at2"/>
<evidence type="ECO:0000313" key="1">
    <source>
        <dbReference type="EMBL" id="SEH60201.1"/>
    </source>
</evidence>
<protein>
    <submittedName>
        <fullName evidence="1">Uncharacterized protein</fullName>
    </submittedName>
</protein>
<gene>
    <name evidence="1" type="ORF">SAMN02910265_01650</name>
</gene>
<dbReference type="RefSeq" id="WP_074716273.1">
    <property type="nucleotide sequence ID" value="NZ_FNWV01000005.1"/>
</dbReference>